<dbReference type="InterPro" id="IPR001138">
    <property type="entry name" value="Zn2Cys6_DnaBD"/>
</dbReference>
<organism evidence="8 9">
    <name type="scientific">Exophiala bonariae</name>
    <dbReference type="NCBI Taxonomy" id="1690606"/>
    <lineage>
        <taxon>Eukaryota</taxon>
        <taxon>Fungi</taxon>
        <taxon>Dikarya</taxon>
        <taxon>Ascomycota</taxon>
        <taxon>Pezizomycotina</taxon>
        <taxon>Eurotiomycetes</taxon>
        <taxon>Chaetothyriomycetidae</taxon>
        <taxon>Chaetothyriales</taxon>
        <taxon>Herpotrichiellaceae</taxon>
        <taxon>Exophiala</taxon>
    </lineage>
</organism>
<dbReference type="SMART" id="SM00066">
    <property type="entry name" value="GAL4"/>
    <property type="match status" value="1"/>
</dbReference>
<dbReference type="RefSeq" id="XP_064705411.1">
    <property type="nucleotide sequence ID" value="XM_064847058.1"/>
</dbReference>
<feature type="compositionally biased region" description="Basic residues" evidence="6">
    <location>
        <begin position="64"/>
        <end position="76"/>
    </location>
</feature>
<evidence type="ECO:0000313" key="9">
    <source>
        <dbReference type="Proteomes" id="UP001358417"/>
    </source>
</evidence>
<keyword evidence="4" id="KW-0804">Transcription</keyword>
<keyword evidence="3" id="KW-0238">DNA-binding</keyword>
<dbReference type="PANTHER" id="PTHR46910:SF18">
    <property type="entry name" value="ZN(II)2CYS6 TRANSCRIPTION FACTOR (EUROFUNG)"/>
    <property type="match status" value="1"/>
</dbReference>
<dbReference type="InterPro" id="IPR007219">
    <property type="entry name" value="XnlR_reg_dom"/>
</dbReference>
<evidence type="ECO:0000256" key="5">
    <source>
        <dbReference type="ARBA" id="ARBA00023242"/>
    </source>
</evidence>
<evidence type="ECO:0000259" key="7">
    <source>
        <dbReference type="SMART" id="SM00066"/>
    </source>
</evidence>
<evidence type="ECO:0000256" key="3">
    <source>
        <dbReference type="ARBA" id="ARBA00023125"/>
    </source>
</evidence>
<dbReference type="GO" id="GO:0000981">
    <property type="term" value="F:DNA-binding transcription factor activity, RNA polymerase II-specific"/>
    <property type="evidence" value="ECO:0007669"/>
    <property type="project" value="InterPro"/>
</dbReference>
<dbReference type="CDD" id="cd00067">
    <property type="entry name" value="GAL4"/>
    <property type="match status" value="1"/>
</dbReference>
<dbReference type="InterPro" id="IPR050987">
    <property type="entry name" value="AtrR-like"/>
</dbReference>
<dbReference type="GO" id="GO:0006351">
    <property type="term" value="P:DNA-templated transcription"/>
    <property type="evidence" value="ECO:0007669"/>
    <property type="project" value="InterPro"/>
</dbReference>
<evidence type="ECO:0000256" key="2">
    <source>
        <dbReference type="ARBA" id="ARBA00023015"/>
    </source>
</evidence>
<feature type="domain" description="Zn(2)-C6 fungal-type" evidence="7">
    <location>
        <begin position="12"/>
        <end position="68"/>
    </location>
</feature>
<reference evidence="8 9" key="1">
    <citation type="submission" date="2023-08" db="EMBL/GenBank/DDBJ databases">
        <title>Black Yeasts Isolated from many extreme environments.</title>
        <authorList>
            <person name="Coleine C."/>
            <person name="Stajich J.E."/>
            <person name="Selbmann L."/>
        </authorList>
    </citation>
    <scope>NUCLEOTIDE SEQUENCE [LARGE SCALE GENOMIC DNA]</scope>
    <source>
        <strain evidence="8 9">CCFEE 5792</strain>
    </source>
</reference>
<feature type="region of interest" description="Disordered" evidence="6">
    <location>
        <begin position="64"/>
        <end position="83"/>
    </location>
</feature>
<evidence type="ECO:0000256" key="4">
    <source>
        <dbReference type="ARBA" id="ARBA00023163"/>
    </source>
</evidence>
<sequence>MESQRNGATKRRRATQACDFCRGRSIKCRPQTQYGSPSFAVDLTASCLTCLEYGQDCVRSRLPKKRGTKPRQKRLEHKSLDNPTGEVELNDAIKLQLQQRRKVLTTLLDIYLDTIHPLFPVFCERELWVGWREGTFPENTAEYTCFITMCAVSAQYAQKGALFNDEMSQEEIATCASEYRKDAVLLVPIDYSKMSHLNLMRSYGLLALLGTQIGDSDMVQKYLGLYHGICGRFSLHDERRWPSSIGTCEREVRRRIFWSIYRLEVHTACVLGHYVRVPEAQCDVGYPSGLHHPAFVPGRDGNFEDWFSGWNYTTDLYRILEHAVVAFRTKRRLHTPSMGIIDHAQRGLLSEKLSSLQLALLPQYEKAFLRSDDSGRNRCGFQATNIFCTIHLVRILTSLSDDHDLGSICDTAQEMIDSMRRIPPEYMRACGATLLQQLAGVGHMLCIVAAKEKLSTFFLQKLRLILGSIVDFLDMTKQHHEPVVMATFRLRQHLSQLESAHGTLEGGSEHYPGGFELRIESHEADGRLFDYEDYGTFSDFGHEIFSATFLGDIALPLTSIHRQPSAY</sequence>
<gene>
    <name evidence="8" type="ORF">LTR84_003470</name>
</gene>
<keyword evidence="1" id="KW-0479">Metal-binding</keyword>
<evidence type="ECO:0000256" key="6">
    <source>
        <dbReference type="SAM" id="MobiDB-lite"/>
    </source>
</evidence>
<dbReference type="Gene3D" id="4.10.240.10">
    <property type="entry name" value="Zn(2)-C6 fungal-type DNA-binding domain"/>
    <property type="match status" value="1"/>
</dbReference>
<keyword evidence="5" id="KW-0539">Nucleus</keyword>
<dbReference type="InterPro" id="IPR036864">
    <property type="entry name" value="Zn2-C6_fun-type_DNA-bd_sf"/>
</dbReference>
<dbReference type="GO" id="GO:0008270">
    <property type="term" value="F:zinc ion binding"/>
    <property type="evidence" value="ECO:0007669"/>
    <property type="project" value="InterPro"/>
</dbReference>
<dbReference type="EMBL" id="JAVRRD010000016">
    <property type="protein sequence ID" value="KAK5050911.1"/>
    <property type="molecule type" value="Genomic_DNA"/>
</dbReference>
<dbReference type="AlphaFoldDB" id="A0AAV9NAS4"/>
<name>A0AAV9NAS4_9EURO</name>
<dbReference type="GO" id="GO:0003677">
    <property type="term" value="F:DNA binding"/>
    <property type="evidence" value="ECO:0007669"/>
    <property type="project" value="UniProtKB-KW"/>
</dbReference>
<comment type="caution">
    <text evidence="8">The sequence shown here is derived from an EMBL/GenBank/DDBJ whole genome shotgun (WGS) entry which is preliminary data.</text>
</comment>
<dbReference type="PANTHER" id="PTHR46910">
    <property type="entry name" value="TRANSCRIPTION FACTOR PDR1"/>
    <property type="match status" value="1"/>
</dbReference>
<keyword evidence="9" id="KW-1185">Reference proteome</keyword>
<proteinExistence type="predicted"/>
<dbReference type="Proteomes" id="UP001358417">
    <property type="component" value="Unassembled WGS sequence"/>
</dbReference>
<dbReference type="SUPFAM" id="SSF57701">
    <property type="entry name" value="Zn2/Cys6 DNA-binding domain"/>
    <property type="match status" value="1"/>
</dbReference>
<dbReference type="Pfam" id="PF04082">
    <property type="entry name" value="Fungal_trans"/>
    <property type="match status" value="1"/>
</dbReference>
<evidence type="ECO:0000313" key="8">
    <source>
        <dbReference type="EMBL" id="KAK5050911.1"/>
    </source>
</evidence>
<keyword evidence="2" id="KW-0805">Transcription regulation</keyword>
<evidence type="ECO:0000256" key="1">
    <source>
        <dbReference type="ARBA" id="ARBA00022723"/>
    </source>
</evidence>
<dbReference type="CDD" id="cd12148">
    <property type="entry name" value="fungal_TF_MHR"/>
    <property type="match status" value="1"/>
</dbReference>
<dbReference type="GeneID" id="89971657"/>
<protein>
    <recommendedName>
        <fullName evidence="7">Zn(2)-C6 fungal-type domain-containing protein</fullName>
    </recommendedName>
</protein>
<accession>A0AAV9NAS4</accession>